<evidence type="ECO:0000313" key="2">
    <source>
        <dbReference type="EMBL" id="KAK7359556.1"/>
    </source>
</evidence>
<dbReference type="EMBL" id="JAYMYQ010000001">
    <property type="protein sequence ID" value="KAK7359556.1"/>
    <property type="molecule type" value="Genomic_DNA"/>
</dbReference>
<organism evidence="2 3">
    <name type="scientific">Canavalia gladiata</name>
    <name type="common">Sword bean</name>
    <name type="synonym">Dolichos gladiatus</name>
    <dbReference type="NCBI Taxonomy" id="3824"/>
    <lineage>
        <taxon>Eukaryota</taxon>
        <taxon>Viridiplantae</taxon>
        <taxon>Streptophyta</taxon>
        <taxon>Embryophyta</taxon>
        <taxon>Tracheophyta</taxon>
        <taxon>Spermatophyta</taxon>
        <taxon>Magnoliopsida</taxon>
        <taxon>eudicotyledons</taxon>
        <taxon>Gunneridae</taxon>
        <taxon>Pentapetalae</taxon>
        <taxon>rosids</taxon>
        <taxon>fabids</taxon>
        <taxon>Fabales</taxon>
        <taxon>Fabaceae</taxon>
        <taxon>Papilionoideae</taxon>
        <taxon>50 kb inversion clade</taxon>
        <taxon>NPAAA clade</taxon>
        <taxon>indigoferoid/millettioid clade</taxon>
        <taxon>Phaseoleae</taxon>
        <taxon>Canavalia</taxon>
    </lineage>
</organism>
<keyword evidence="1" id="KW-0472">Membrane</keyword>
<keyword evidence="1" id="KW-1133">Transmembrane helix</keyword>
<proteinExistence type="predicted"/>
<accession>A0AAN9R5B4</accession>
<sequence length="245" mass="28639">MLPSQEPIFTELQTFNTEDVEVFSHSGCPSHHFDIQGLLELWELQIVRFGSCYYFYVDEGWIAVIDFAFCMLMISSVSLSGCSLAWKLRLFLPLIWSCVFHFVQAVSRWHGQGRILLFSSPPSSQQRYMHLDQLLWLSMANLGRNRETLQQIYELKSSGHGRFNGLYVLAKVEIKGEHWALYFDCKDRVLYVVQKHMVIMEICFRGVDTIRMKRMMGLAIFLLNGFMMALLNGNLAERMMFKRTY</sequence>
<reference evidence="2 3" key="1">
    <citation type="submission" date="2024-01" db="EMBL/GenBank/DDBJ databases">
        <title>The genomes of 5 underutilized Papilionoideae crops provide insights into root nodulation and disease resistanc.</title>
        <authorList>
            <person name="Jiang F."/>
        </authorList>
    </citation>
    <scope>NUCLEOTIDE SEQUENCE [LARGE SCALE GENOMIC DNA]</scope>
    <source>
        <strain evidence="2">LVBAO_FW01</strain>
        <tissue evidence="2">Leaves</tissue>
    </source>
</reference>
<comment type="caution">
    <text evidence="2">The sequence shown here is derived from an EMBL/GenBank/DDBJ whole genome shotgun (WGS) entry which is preliminary data.</text>
</comment>
<gene>
    <name evidence="2" type="ORF">VNO77_01517</name>
</gene>
<keyword evidence="1" id="KW-0812">Transmembrane</keyword>
<protein>
    <submittedName>
        <fullName evidence="2">Uncharacterized protein</fullName>
    </submittedName>
</protein>
<keyword evidence="3" id="KW-1185">Reference proteome</keyword>
<feature type="transmembrane region" description="Helical" evidence="1">
    <location>
        <begin position="215"/>
        <end position="235"/>
    </location>
</feature>
<dbReference type="Proteomes" id="UP001367508">
    <property type="component" value="Unassembled WGS sequence"/>
</dbReference>
<name>A0AAN9R5B4_CANGL</name>
<evidence type="ECO:0000256" key="1">
    <source>
        <dbReference type="SAM" id="Phobius"/>
    </source>
</evidence>
<dbReference type="AlphaFoldDB" id="A0AAN9R5B4"/>
<evidence type="ECO:0000313" key="3">
    <source>
        <dbReference type="Proteomes" id="UP001367508"/>
    </source>
</evidence>